<feature type="compositionally biased region" description="Low complexity" evidence="6">
    <location>
        <begin position="1"/>
        <end position="13"/>
    </location>
</feature>
<dbReference type="EMBL" id="VJMJ01000036">
    <property type="protein sequence ID" value="KAF0741644.1"/>
    <property type="molecule type" value="Genomic_DNA"/>
</dbReference>
<keyword evidence="4" id="KW-0963">Cytoplasm</keyword>
<accession>A0A6G0XMM4</accession>
<evidence type="ECO:0000256" key="5">
    <source>
        <dbReference type="SAM" id="Coils"/>
    </source>
</evidence>
<evidence type="ECO:0000256" key="1">
    <source>
        <dbReference type="ARBA" id="ARBA00004496"/>
    </source>
</evidence>
<gene>
    <name evidence="7" type="ORF">Ae201684_003319</name>
</gene>
<dbReference type="Pfam" id="PF14974">
    <property type="entry name" value="P_C10"/>
    <property type="match status" value="1"/>
</dbReference>
<dbReference type="InterPro" id="IPR013783">
    <property type="entry name" value="Ig-like_fold"/>
</dbReference>
<dbReference type="GO" id="GO:0009791">
    <property type="term" value="P:post-embryonic development"/>
    <property type="evidence" value="ECO:0007669"/>
    <property type="project" value="TreeGrafter"/>
</dbReference>
<comment type="subcellular location">
    <subcellularLocation>
        <location evidence="1">Cytoplasm</location>
    </subcellularLocation>
</comment>
<proteinExistence type="inferred from homology"/>
<dbReference type="Gene3D" id="2.60.40.10">
    <property type="entry name" value="Immunoglobulins"/>
    <property type="match status" value="1"/>
</dbReference>
<reference evidence="7 8" key="1">
    <citation type="submission" date="2019-07" db="EMBL/GenBank/DDBJ databases">
        <title>Genomics analysis of Aphanomyces spp. identifies a new class of oomycete effector associated with host adaptation.</title>
        <authorList>
            <person name="Gaulin E."/>
        </authorList>
    </citation>
    <scope>NUCLEOTIDE SEQUENCE [LARGE SCALE GENOMIC DNA]</scope>
    <source>
        <strain evidence="7 8">ATCC 201684</strain>
    </source>
</reference>
<feature type="region of interest" description="Disordered" evidence="6">
    <location>
        <begin position="1"/>
        <end position="22"/>
    </location>
</feature>
<evidence type="ECO:0000256" key="6">
    <source>
        <dbReference type="SAM" id="MobiDB-lite"/>
    </source>
</evidence>
<dbReference type="AlphaFoldDB" id="A0A6G0XMM4"/>
<sequence>MKSRSSRSTQSSKSVHEDPANVLPVRDTDWAHAIIQAKANEHPYTCNVCGSKSVVLNAKTYSITCRMCRTTSRNVYDRRLKDTLLEAERLTPEDAAEMLRDMTSAFKTEHAKQRLDEAVKRAKGQLVELVLLHTPIALQIVGSVVTRFGFTDNLAGVIKAIRAIQGHVGDDIILLDGLEQLRVLFSPQNNFQAEEALEKEEEARVVEQALEQERERQAELKKLEEIAHERRRLALVRAKKAARGLNPNQSYEPIIRRQPPPHLVLLPGHGAFIRIVADFTSSFTWCLNGKPLSDDTPGYRGVHSSSLKIQYFTKTMCGLYTCRCVNDDGSLESTACVVSTVALKPRLVQRLTTPWIVYSLVLLRDQVLCLRTLQSLSFCSFSAPLRHLPPPPEPDHTLAMASSTSKVFTGSPEGVIKVTSVQIVTPSDETTSTESSKRKPAIPSAAPSAGAKPHAVVTTHAKFATSLPQVKCIAVVGQDKWLVASDMEHSLQFFALDKDGNVEKQLPTYTVTTTKRISLLATSPCLPHLGISYGSCVELFVLGPREFRKHELVVSHRRVTCMAFASIG</sequence>
<dbReference type="PANTHER" id="PTHR13463:SF3">
    <property type="entry name" value="PROTEIN C10"/>
    <property type="match status" value="1"/>
</dbReference>
<dbReference type="GO" id="GO:0005737">
    <property type="term" value="C:cytoplasm"/>
    <property type="evidence" value="ECO:0007669"/>
    <property type="project" value="UniProtKB-SubCell"/>
</dbReference>
<comment type="similarity">
    <text evidence="2">Belongs to the UPF0456 family.</text>
</comment>
<dbReference type="VEuPathDB" id="FungiDB:AeMF1_017634"/>
<dbReference type="Proteomes" id="UP000481153">
    <property type="component" value="Unassembled WGS sequence"/>
</dbReference>
<evidence type="ECO:0000256" key="3">
    <source>
        <dbReference type="ARBA" id="ARBA00020502"/>
    </source>
</evidence>
<feature type="coiled-coil region" evidence="5">
    <location>
        <begin position="193"/>
        <end position="229"/>
    </location>
</feature>
<comment type="caution">
    <text evidence="7">The sequence shown here is derived from an EMBL/GenBank/DDBJ whole genome shotgun (WGS) entry which is preliminary data.</text>
</comment>
<feature type="region of interest" description="Disordered" evidence="6">
    <location>
        <begin position="426"/>
        <end position="451"/>
    </location>
</feature>
<protein>
    <recommendedName>
        <fullName evidence="3">Protein C10</fullName>
    </recommendedName>
</protein>
<feature type="compositionally biased region" description="Low complexity" evidence="6">
    <location>
        <begin position="441"/>
        <end position="451"/>
    </location>
</feature>
<dbReference type="InterPro" id="IPR026317">
    <property type="entry name" value="P_C10"/>
</dbReference>
<dbReference type="InterPro" id="IPR036179">
    <property type="entry name" value="Ig-like_dom_sf"/>
</dbReference>
<keyword evidence="8" id="KW-1185">Reference proteome</keyword>
<dbReference type="SUPFAM" id="SSF48726">
    <property type="entry name" value="Immunoglobulin"/>
    <property type="match status" value="1"/>
</dbReference>
<evidence type="ECO:0000256" key="2">
    <source>
        <dbReference type="ARBA" id="ARBA00007083"/>
    </source>
</evidence>
<evidence type="ECO:0000256" key="4">
    <source>
        <dbReference type="ARBA" id="ARBA00022490"/>
    </source>
</evidence>
<organism evidence="7 8">
    <name type="scientific">Aphanomyces euteiches</name>
    <dbReference type="NCBI Taxonomy" id="100861"/>
    <lineage>
        <taxon>Eukaryota</taxon>
        <taxon>Sar</taxon>
        <taxon>Stramenopiles</taxon>
        <taxon>Oomycota</taxon>
        <taxon>Saprolegniomycetes</taxon>
        <taxon>Saprolegniales</taxon>
        <taxon>Verrucalvaceae</taxon>
        <taxon>Aphanomyces</taxon>
    </lineage>
</organism>
<dbReference type="PANTHER" id="PTHR13463">
    <property type="entry name" value="PROTEIN C10"/>
    <property type="match status" value="1"/>
</dbReference>
<evidence type="ECO:0000313" key="8">
    <source>
        <dbReference type="Proteomes" id="UP000481153"/>
    </source>
</evidence>
<name>A0A6G0XMM4_9STRA</name>
<evidence type="ECO:0000313" key="7">
    <source>
        <dbReference type="EMBL" id="KAF0741644.1"/>
    </source>
</evidence>
<keyword evidence="5" id="KW-0175">Coiled coil</keyword>